<proteinExistence type="predicted"/>
<accession>A0A7Z9CUK5</accession>
<dbReference type="InterPro" id="IPR010260">
    <property type="entry name" value="AlpA"/>
</dbReference>
<dbReference type="EMBL" id="LR134253">
    <property type="protein sequence ID" value="VED53749.1"/>
    <property type="molecule type" value="Genomic_DNA"/>
</dbReference>
<dbReference type="Gene3D" id="1.10.238.160">
    <property type="match status" value="1"/>
</dbReference>
<dbReference type="Proteomes" id="UP000267630">
    <property type="component" value="Chromosome 3"/>
</dbReference>
<evidence type="ECO:0000313" key="1">
    <source>
        <dbReference type="EMBL" id="VED53749.1"/>
    </source>
</evidence>
<gene>
    <name evidence="1" type="ORF">NCTC9997_04985</name>
</gene>
<evidence type="ECO:0000313" key="2">
    <source>
        <dbReference type="Proteomes" id="UP000267630"/>
    </source>
</evidence>
<protein>
    <submittedName>
        <fullName evidence="1">Phage transcriptional regulator, AlpA</fullName>
    </submittedName>
</protein>
<dbReference type="PANTHER" id="PTHR36154">
    <property type="entry name" value="DNA-BINDING TRANSCRIPTIONAL ACTIVATOR ALPA"/>
    <property type="match status" value="1"/>
</dbReference>
<dbReference type="PANTHER" id="PTHR36154:SF1">
    <property type="entry name" value="DNA-BINDING TRANSCRIPTIONAL ACTIVATOR ALPA"/>
    <property type="match status" value="1"/>
</dbReference>
<keyword evidence="2" id="KW-1185">Reference proteome</keyword>
<organism evidence="1 2">
    <name type="scientific">Raoultella terrigena</name>
    <name type="common">Klebsiella terrigena</name>
    <dbReference type="NCBI Taxonomy" id="577"/>
    <lineage>
        <taxon>Bacteria</taxon>
        <taxon>Pseudomonadati</taxon>
        <taxon>Pseudomonadota</taxon>
        <taxon>Gammaproteobacteria</taxon>
        <taxon>Enterobacterales</taxon>
        <taxon>Enterobacteriaceae</taxon>
        <taxon>Klebsiella/Raoultella group</taxon>
        <taxon>Raoultella</taxon>
    </lineage>
</organism>
<dbReference type="Pfam" id="PF05930">
    <property type="entry name" value="Phage_AlpA"/>
    <property type="match status" value="1"/>
</dbReference>
<reference evidence="1 2" key="1">
    <citation type="submission" date="2018-12" db="EMBL/GenBank/DDBJ databases">
        <authorList>
            <consortium name="Pathogen Informatics"/>
        </authorList>
    </citation>
    <scope>NUCLEOTIDE SEQUENCE [LARGE SCALE GENOMIC DNA]</scope>
    <source>
        <strain evidence="1 2">NCTC9997</strain>
    </source>
</reference>
<sequence length="67" mass="7976">MTTRRLIRLPEVMNKTGYSKAWIYRLISRGVFPEPIKIGIRARAFVESEIDEWIENIIQFSRKHADQ</sequence>
<name>A0A7Z9CUK5_RAOTE</name>
<dbReference type="InterPro" id="IPR052931">
    <property type="entry name" value="Prophage_regulatory_activator"/>
</dbReference>
<dbReference type="AlphaFoldDB" id="A0A7Z9CUK5"/>